<dbReference type="RefSeq" id="WP_110527980.1">
    <property type="nucleotide sequence ID" value="NZ_JAHRDT010000013.1"/>
</dbReference>
<dbReference type="Proteomes" id="UP000247609">
    <property type="component" value="Unassembled WGS sequence"/>
</dbReference>
<dbReference type="PROSITE" id="PS51186">
    <property type="entry name" value="GNAT"/>
    <property type="match status" value="1"/>
</dbReference>
<gene>
    <name evidence="2" type="ORF">CFR71_05000</name>
</gene>
<dbReference type="InterPro" id="IPR051531">
    <property type="entry name" value="N-acetyltransferase"/>
</dbReference>
<dbReference type="GO" id="GO:0016747">
    <property type="term" value="F:acyltransferase activity, transferring groups other than amino-acyl groups"/>
    <property type="evidence" value="ECO:0007669"/>
    <property type="project" value="InterPro"/>
</dbReference>
<dbReference type="EMBL" id="NOXG01000003">
    <property type="protein sequence ID" value="PYD76211.1"/>
    <property type="molecule type" value="Genomic_DNA"/>
</dbReference>
<sequence length="175" mass="18627">MEHRIRTGRLELEPVSWRDIDDVARLKANAGAMGLRGGGIRSRGQSEADMAAHIFSWGRDGVGIFAVREGGRFVGMAGVWPAGEDGTYEFDYALFPSRAGRGLTREAAGAALAFAHDVGVRRIVAHVQDADIVGRKIIGGSGMAVCQRYAAPDGRSMLLYHSVRVPGGVPAGTLH</sequence>
<reference evidence="2 3" key="1">
    <citation type="submission" date="2017-07" db="EMBL/GenBank/DDBJ databases">
        <title>A draft genome sequence of Komagataeibacter sp. T5K1.</title>
        <authorList>
            <person name="Skraban J."/>
            <person name="Cleenwerck I."/>
            <person name="Vandamme P."/>
            <person name="Trcek J."/>
        </authorList>
    </citation>
    <scope>NUCLEOTIDE SEQUENCE [LARGE SCALE GENOMIC DNA]</scope>
    <source>
        <strain evidence="2 3">T5K1</strain>
    </source>
</reference>
<dbReference type="Pfam" id="PF13302">
    <property type="entry name" value="Acetyltransf_3"/>
    <property type="match status" value="1"/>
</dbReference>
<keyword evidence="2" id="KW-0808">Transferase</keyword>
<feature type="domain" description="N-acetyltransferase" evidence="1">
    <location>
        <begin position="10"/>
        <end position="166"/>
    </location>
</feature>
<dbReference type="SUPFAM" id="SSF55729">
    <property type="entry name" value="Acyl-CoA N-acyltransferases (Nat)"/>
    <property type="match status" value="1"/>
</dbReference>
<organism evidence="2 3">
    <name type="scientific">Novacetimonas pomaceti</name>
    <dbReference type="NCBI Taxonomy" id="2021998"/>
    <lineage>
        <taxon>Bacteria</taxon>
        <taxon>Pseudomonadati</taxon>
        <taxon>Pseudomonadota</taxon>
        <taxon>Alphaproteobacteria</taxon>
        <taxon>Acetobacterales</taxon>
        <taxon>Acetobacteraceae</taxon>
        <taxon>Novacetimonas</taxon>
    </lineage>
</organism>
<evidence type="ECO:0000259" key="1">
    <source>
        <dbReference type="PROSITE" id="PS51186"/>
    </source>
</evidence>
<dbReference type="InterPro" id="IPR016181">
    <property type="entry name" value="Acyl_CoA_acyltransferase"/>
</dbReference>
<evidence type="ECO:0000313" key="2">
    <source>
        <dbReference type="EMBL" id="PYD76211.1"/>
    </source>
</evidence>
<accession>A0A318QFG9</accession>
<evidence type="ECO:0000313" key="3">
    <source>
        <dbReference type="Proteomes" id="UP000247609"/>
    </source>
</evidence>
<name>A0A318QFG9_9PROT</name>
<dbReference type="PANTHER" id="PTHR43792:SF1">
    <property type="entry name" value="N-ACETYLTRANSFERASE DOMAIN-CONTAINING PROTEIN"/>
    <property type="match status" value="1"/>
</dbReference>
<dbReference type="Gene3D" id="3.40.630.30">
    <property type="match status" value="1"/>
</dbReference>
<dbReference type="PANTHER" id="PTHR43792">
    <property type="entry name" value="GNAT FAMILY, PUTATIVE (AFU_ORTHOLOGUE AFUA_3G00765)-RELATED-RELATED"/>
    <property type="match status" value="1"/>
</dbReference>
<dbReference type="AlphaFoldDB" id="A0A318QFG9"/>
<comment type="caution">
    <text evidence="2">The sequence shown here is derived from an EMBL/GenBank/DDBJ whole genome shotgun (WGS) entry which is preliminary data.</text>
</comment>
<dbReference type="InterPro" id="IPR000182">
    <property type="entry name" value="GNAT_dom"/>
</dbReference>
<protein>
    <submittedName>
        <fullName evidence="2">GNAT family N-acetyltransferase</fullName>
    </submittedName>
</protein>
<proteinExistence type="predicted"/>